<evidence type="ECO:0000313" key="3">
    <source>
        <dbReference type="Proteomes" id="UP000030671"/>
    </source>
</evidence>
<feature type="region of interest" description="Disordered" evidence="1">
    <location>
        <begin position="1"/>
        <end position="25"/>
    </location>
</feature>
<dbReference type="AlphaFoldDB" id="W4JY76"/>
<keyword evidence="3" id="KW-1185">Reference proteome</keyword>
<proteinExistence type="predicted"/>
<sequence length="108" mass="11652">MLSTMQADDGPSPRPSADPASTEDSIFTVDIHPPLSALLLLLHTPSLLPHIHSAPVYRTSPGKVEALDAVHARLFVPSNSSNLDPPRLPNCAYTHLWHPLPRPTLASP</sequence>
<dbReference type="EMBL" id="KI925461">
    <property type="protein sequence ID" value="ETW78498.1"/>
    <property type="molecule type" value="Genomic_DNA"/>
</dbReference>
<dbReference type="GeneID" id="20665952"/>
<accession>W4JY76</accession>
<dbReference type="Proteomes" id="UP000030671">
    <property type="component" value="Unassembled WGS sequence"/>
</dbReference>
<evidence type="ECO:0000313" key="2">
    <source>
        <dbReference type="EMBL" id="ETW78498.1"/>
    </source>
</evidence>
<organism evidence="2 3">
    <name type="scientific">Heterobasidion irregulare (strain TC 32-1)</name>
    <dbReference type="NCBI Taxonomy" id="747525"/>
    <lineage>
        <taxon>Eukaryota</taxon>
        <taxon>Fungi</taxon>
        <taxon>Dikarya</taxon>
        <taxon>Basidiomycota</taxon>
        <taxon>Agaricomycotina</taxon>
        <taxon>Agaricomycetes</taxon>
        <taxon>Russulales</taxon>
        <taxon>Bondarzewiaceae</taxon>
        <taxon>Heterobasidion</taxon>
        <taxon>Heterobasidion annosum species complex</taxon>
    </lineage>
</organism>
<dbReference type="HOGENOM" id="CLU_2197322_0_0_1"/>
<evidence type="ECO:0000256" key="1">
    <source>
        <dbReference type="SAM" id="MobiDB-lite"/>
    </source>
</evidence>
<name>W4JY76_HETIT</name>
<gene>
    <name evidence="2" type="ORF">HETIRDRAFT_103913</name>
</gene>
<dbReference type="KEGG" id="hir:HETIRDRAFT_103913"/>
<reference evidence="2 3" key="1">
    <citation type="journal article" date="2012" name="New Phytol.">
        <title>Insight into trade-off between wood decay and parasitism from the genome of a fungal forest pathogen.</title>
        <authorList>
            <person name="Olson A."/>
            <person name="Aerts A."/>
            <person name="Asiegbu F."/>
            <person name="Belbahri L."/>
            <person name="Bouzid O."/>
            <person name="Broberg A."/>
            <person name="Canback B."/>
            <person name="Coutinho P.M."/>
            <person name="Cullen D."/>
            <person name="Dalman K."/>
            <person name="Deflorio G."/>
            <person name="van Diepen L.T."/>
            <person name="Dunand C."/>
            <person name="Duplessis S."/>
            <person name="Durling M."/>
            <person name="Gonthier P."/>
            <person name="Grimwood J."/>
            <person name="Fossdal C.G."/>
            <person name="Hansson D."/>
            <person name="Henrissat B."/>
            <person name="Hietala A."/>
            <person name="Himmelstrand K."/>
            <person name="Hoffmeister D."/>
            <person name="Hogberg N."/>
            <person name="James T.Y."/>
            <person name="Karlsson M."/>
            <person name="Kohler A."/>
            <person name="Kues U."/>
            <person name="Lee Y.H."/>
            <person name="Lin Y.C."/>
            <person name="Lind M."/>
            <person name="Lindquist E."/>
            <person name="Lombard V."/>
            <person name="Lucas S."/>
            <person name="Lunden K."/>
            <person name="Morin E."/>
            <person name="Murat C."/>
            <person name="Park J."/>
            <person name="Raffaello T."/>
            <person name="Rouze P."/>
            <person name="Salamov A."/>
            <person name="Schmutz J."/>
            <person name="Solheim H."/>
            <person name="Stahlberg J."/>
            <person name="Velez H."/>
            <person name="de Vries R.P."/>
            <person name="Wiebenga A."/>
            <person name="Woodward S."/>
            <person name="Yakovlev I."/>
            <person name="Garbelotto M."/>
            <person name="Martin F."/>
            <person name="Grigoriev I.V."/>
            <person name="Stenlid J."/>
        </authorList>
    </citation>
    <scope>NUCLEOTIDE SEQUENCE [LARGE SCALE GENOMIC DNA]</scope>
    <source>
        <strain evidence="2 3">TC 32-1</strain>
    </source>
</reference>
<dbReference type="InParanoid" id="W4JY76"/>
<dbReference type="RefSeq" id="XP_009548836.1">
    <property type="nucleotide sequence ID" value="XM_009550541.1"/>
</dbReference>
<protein>
    <submittedName>
        <fullName evidence="2">Uncharacterized protein</fullName>
    </submittedName>
</protein>